<proteinExistence type="predicted"/>
<name>A0ABT5DU86_9BACT</name>
<evidence type="ECO:0000313" key="1">
    <source>
        <dbReference type="EMBL" id="MDC0717209.1"/>
    </source>
</evidence>
<evidence type="ECO:0008006" key="3">
    <source>
        <dbReference type="Google" id="ProtNLM"/>
    </source>
</evidence>
<dbReference type="RefSeq" id="WP_272085694.1">
    <property type="nucleotide sequence ID" value="NZ_JAQNDL010000001.1"/>
</dbReference>
<accession>A0ABT5DU86</accession>
<protein>
    <recommendedName>
        <fullName evidence="3">Lipoprotein</fullName>
    </recommendedName>
</protein>
<organism evidence="1 2">
    <name type="scientific">Nannocystis bainbridge</name>
    <dbReference type="NCBI Taxonomy" id="2995303"/>
    <lineage>
        <taxon>Bacteria</taxon>
        <taxon>Pseudomonadati</taxon>
        <taxon>Myxococcota</taxon>
        <taxon>Polyangia</taxon>
        <taxon>Nannocystales</taxon>
        <taxon>Nannocystaceae</taxon>
        <taxon>Nannocystis</taxon>
    </lineage>
</organism>
<sequence length="91" mass="9930">MRRLAVLPLLAAACIIGEDPVEELNPKRLTDQSGAVFGWDCTQYTGCEVRRISGSAPLPACDRDYDPWYGYSWSRFISIDGACVIPGGYGA</sequence>
<comment type="caution">
    <text evidence="1">The sequence shown here is derived from an EMBL/GenBank/DDBJ whole genome shotgun (WGS) entry which is preliminary data.</text>
</comment>
<dbReference type="EMBL" id="JAQNDL010000001">
    <property type="protein sequence ID" value="MDC0717209.1"/>
    <property type="molecule type" value="Genomic_DNA"/>
</dbReference>
<evidence type="ECO:0000313" key="2">
    <source>
        <dbReference type="Proteomes" id="UP001221686"/>
    </source>
</evidence>
<dbReference type="Proteomes" id="UP001221686">
    <property type="component" value="Unassembled WGS sequence"/>
</dbReference>
<reference evidence="1 2" key="1">
    <citation type="submission" date="2022-11" db="EMBL/GenBank/DDBJ databases">
        <title>Minimal conservation of predation-associated metabolite biosynthetic gene clusters underscores biosynthetic potential of Myxococcota including descriptions for ten novel species: Archangium lansinium sp. nov., Myxococcus landrumus sp. nov., Nannocystis bai.</title>
        <authorList>
            <person name="Ahearne A."/>
            <person name="Stevens C."/>
            <person name="Dowd S."/>
        </authorList>
    </citation>
    <scope>NUCLEOTIDE SEQUENCE [LARGE SCALE GENOMIC DNA]</scope>
    <source>
        <strain evidence="1 2">BB15-2</strain>
    </source>
</reference>
<keyword evidence="2" id="KW-1185">Reference proteome</keyword>
<gene>
    <name evidence="1" type="ORF">POL25_09925</name>
</gene>